<evidence type="ECO:0000313" key="9">
    <source>
        <dbReference type="Proteomes" id="UP000235145"/>
    </source>
</evidence>
<evidence type="ECO:0000256" key="6">
    <source>
        <dbReference type="RuleBase" id="RU362115"/>
    </source>
</evidence>
<evidence type="ECO:0000256" key="1">
    <source>
        <dbReference type="ARBA" id="ARBA00004141"/>
    </source>
</evidence>
<dbReference type="GO" id="GO:0016020">
    <property type="term" value="C:membrane"/>
    <property type="evidence" value="ECO:0007669"/>
    <property type="project" value="UniProtKB-SubCell"/>
</dbReference>
<name>A0A9R1XIK4_LACSA</name>
<dbReference type="InterPro" id="IPR035952">
    <property type="entry name" value="Rhomboid-like_sf"/>
</dbReference>
<keyword evidence="5" id="KW-0472">Membrane</keyword>
<dbReference type="Proteomes" id="UP000235145">
    <property type="component" value="Unassembled WGS sequence"/>
</dbReference>
<dbReference type="SUPFAM" id="SSF144091">
    <property type="entry name" value="Rhomboid-like"/>
    <property type="match status" value="1"/>
</dbReference>
<dbReference type="AlphaFoldDB" id="A0A9R1XIK4"/>
<keyword evidence="9" id="KW-1185">Reference proteome</keyword>
<keyword evidence="4" id="KW-1133">Transmembrane helix</keyword>
<dbReference type="PANTHER" id="PTHR22936">
    <property type="entry name" value="RHOMBOID-RELATED"/>
    <property type="match status" value="1"/>
</dbReference>
<evidence type="ECO:0000259" key="7">
    <source>
        <dbReference type="Pfam" id="PF01694"/>
    </source>
</evidence>
<keyword evidence="3" id="KW-0812">Transmembrane</keyword>
<comment type="caution">
    <text evidence="8">The sequence shown here is derived from an EMBL/GenBank/DDBJ whole genome shotgun (WGS) entry which is preliminary data.</text>
</comment>
<dbReference type="GO" id="GO:0006508">
    <property type="term" value="P:proteolysis"/>
    <property type="evidence" value="ECO:0007669"/>
    <property type="project" value="UniProtKB-KW"/>
</dbReference>
<sequence>MLSLVRIGICLEQQFGFLRVELIYMLSRFGGSALSSLFLQNNILVGASGALFGLLGTMLSELITNWTIYSNQSALVSNLYFVSQLLHRKYSGNLLVNMLGKWKESEYSGQSVPVGGLAYYVTAPSR</sequence>
<dbReference type="PANTHER" id="PTHR22936:SF105">
    <property type="entry name" value="PEPTIDASE S54, RHOMBOID, RHOMBOID-LIKE SUPERFAMILY"/>
    <property type="match status" value="1"/>
</dbReference>
<dbReference type="EC" id="3.4.21.105" evidence="6"/>
<dbReference type="InterPro" id="IPR022764">
    <property type="entry name" value="Peptidase_S54_rhomboid_dom"/>
</dbReference>
<dbReference type="EMBL" id="NBSK02000004">
    <property type="protein sequence ID" value="KAJ0213999.1"/>
    <property type="molecule type" value="Genomic_DNA"/>
</dbReference>
<comment type="function">
    <text evidence="6">Serine protease involved in intramembrane proteolysis.</text>
</comment>
<evidence type="ECO:0000313" key="8">
    <source>
        <dbReference type="EMBL" id="KAJ0213999.1"/>
    </source>
</evidence>
<comment type="similarity">
    <text evidence="2 6">Belongs to the peptidase S54 family.</text>
</comment>
<protein>
    <recommendedName>
        <fullName evidence="6">RHOMBOID-like protein</fullName>
        <ecNumber evidence="6">3.4.21.105</ecNumber>
    </recommendedName>
</protein>
<evidence type="ECO:0000256" key="3">
    <source>
        <dbReference type="ARBA" id="ARBA00022692"/>
    </source>
</evidence>
<keyword evidence="6" id="KW-0720">Serine protease</keyword>
<proteinExistence type="inferred from homology"/>
<evidence type="ECO:0000256" key="5">
    <source>
        <dbReference type="ARBA" id="ARBA00023136"/>
    </source>
</evidence>
<comment type="catalytic activity">
    <reaction evidence="6">
        <text>Cleaves type-1 transmembrane domains using a catalytic dyad composed of serine and histidine that are contributed by different transmembrane domains.</text>
        <dbReference type="EC" id="3.4.21.105"/>
    </reaction>
</comment>
<dbReference type="Gene3D" id="1.20.1540.10">
    <property type="entry name" value="Rhomboid-like"/>
    <property type="match status" value="1"/>
</dbReference>
<keyword evidence="6" id="KW-0645">Protease</keyword>
<keyword evidence="6" id="KW-0378">Hydrolase</keyword>
<comment type="subcellular location">
    <subcellularLocation>
        <location evidence="1 6">Membrane</location>
        <topology evidence="1 6">Multi-pass membrane protein</topology>
    </subcellularLocation>
</comment>
<accession>A0A9R1XIK4</accession>
<organism evidence="8 9">
    <name type="scientific">Lactuca sativa</name>
    <name type="common">Garden lettuce</name>
    <dbReference type="NCBI Taxonomy" id="4236"/>
    <lineage>
        <taxon>Eukaryota</taxon>
        <taxon>Viridiplantae</taxon>
        <taxon>Streptophyta</taxon>
        <taxon>Embryophyta</taxon>
        <taxon>Tracheophyta</taxon>
        <taxon>Spermatophyta</taxon>
        <taxon>Magnoliopsida</taxon>
        <taxon>eudicotyledons</taxon>
        <taxon>Gunneridae</taxon>
        <taxon>Pentapetalae</taxon>
        <taxon>asterids</taxon>
        <taxon>campanulids</taxon>
        <taxon>Asterales</taxon>
        <taxon>Asteraceae</taxon>
        <taxon>Cichorioideae</taxon>
        <taxon>Cichorieae</taxon>
        <taxon>Lactucinae</taxon>
        <taxon>Lactuca</taxon>
    </lineage>
</organism>
<reference evidence="8 9" key="1">
    <citation type="journal article" date="2017" name="Nat. Commun.">
        <title>Genome assembly with in vitro proximity ligation data and whole-genome triplication in lettuce.</title>
        <authorList>
            <person name="Reyes-Chin-Wo S."/>
            <person name="Wang Z."/>
            <person name="Yang X."/>
            <person name="Kozik A."/>
            <person name="Arikit S."/>
            <person name="Song C."/>
            <person name="Xia L."/>
            <person name="Froenicke L."/>
            <person name="Lavelle D.O."/>
            <person name="Truco M.J."/>
            <person name="Xia R."/>
            <person name="Zhu S."/>
            <person name="Xu C."/>
            <person name="Xu H."/>
            <person name="Xu X."/>
            <person name="Cox K."/>
            <person name="Korf I."/>
            <person name="Meyers B.C."/>
            <person name="Michelmore R.W."/>
        </authorList>
    </citation>
    <scope>NUCLEOTIDE SEQUENCE [LARGE SCALE GENOMIC DNA]</scope>
    <source>
        <strain evidence="9">cv. Salinas</strain>
        <tissue evidence="8">Seedlings</tissue>
    </source>
</reference>
<dbReference type="Pfam" id="PF01694">
    <property type="entry name" value="Rhomboid"/>
    <property type="match status" value="1"/>
</dbReference>
<dbReference type="GO" id="GO:0004252">
    <property type="term" value="F:serine-type endopeptidase activity"/>
    <property type="evidence" value="ECO:0007669"/>
    <property type="project" value="InterPro"/>
</dbReference>
<evidence type="ECO:0000256" key="2">
    <source>
        <dbReference type="ARBA" id="ARBA00009045"/>
    </source>
</evidence>
<dbReference type="InterPro" id="IPR002610">
    <property type="entry name" value="Peptidase_S54_rhomboid-like"/>
</dbReference>
<feature type="domain" description="Peptidase S54 rhomboid" evidence="7">
    <location>
        <begin position="1"/>
        <end position="79"/>
    </location>
</feature>
<evidence type="ECO:0000256" key="4">
    <source>
        <dbReference type="ARBA" id="ARBA00022989"/>
    </source>
</evidence>
<gene>
    <name evidence="8" type="ORF">LSAT_V11C400166140</name>
</gene>